<evidence type="ECO:0000259" key="11">
    <source>
        <dbReference type="Pfam" id="PF01134"/>
    </source>
</evidence>
<keyword evidence="5 10" id="KW-0808">Transferase</keyword>
<keyword evidence="9 10" id="KW-0520">NAD</keyword>
<keyword evidence="7 10" id="KW-0274">FAD</keyword>
<dbReference type="NCBIfam" id="TIGR00137">
    <property type="entry name" value="gid_trmFO"/>
    <property type="match status" value="1"/>
</dbReference>
<evidence type="ECO:0000256" key="10">
    <source>
        <dbReference type="HAMAP-Rule" id="MF_01037"/>
    </source>
</evidence>
<comment type="caution">
    <text evidence="12">The sequence shown here is derived from an EMBL/GenBank/DDBJ whole genome shotgun (WGS) entry which is preliminary data.</text>
</comment>
<feature type="domain" description="MnmG N-terminal" evidence="11">
    <location>
        <begin position="4"/>
        <end position="365"/>
    </location>
</feature>
<reference evidence="12" key="1">
    <citation type="journal article" date="2020" name="mSystems">
        <title>Genome- and Community-Level Interaction Insights into Carbon Utilization and Element Cycling Functions of Hydrothermarchaeota in Hydrothermal Sediment.</title>
        <authorList>
            <person name="Zhou Z."/>
            <person name="Liu Y."/>
            <person name="Xu W."/>
            <person name="Pan J."/>
            <person name="Luo Z.H."/>
            <person name="Li M."/>
        </authorList>
    </citation>
    <scope>NUCLEOTIDE SEQUENCE [LARGE SCALE GENOMIC DNA]</scope>
    <source>
        <strain evidence="12">HyVt-237</strain>
    </source>
</reference>
<name>A0A7C0X9T2_UNCW3</name>
<dbReference type="GO" id="GO:0005829">
    <property type="term" value="C:cytosol"/>
    <property type="evidence" value="ECO:0007669"/>
    <property type="project" value="TreeGrafter"/>
</dbReference>
<evidence type="ECO:0000256" key="8">
    <source>
        <dbReference type="ARBA" id="ARBA00022857"/>
    </source>
</evidence>
<dbReference type="HAMAP" id="MF_01037">
    <property type="entry name" value="TrmFO"/>
    <property type="match status" value="1"/>
</dbReference>
<evidence type="ECO:0000256" key="9">
    <source>
        <dbReference type="ARBA" id="ARBA00023027"/>
    </source>
</evidence>
<dbReference type="EC" id="2.1.1.74" evidence="10"/>
<dbReference type="PANTHER" id="PTHR11806:SF2">
    <property type="entry name" value="METHYLENETETRAHYDROFOLATE--TRNA-(URACIL-5-)-METHYLTRANSFERASE TRMFO"/>
    <property type="match status" value="1"/>
</dbReference>
<comment type="cofactor">
    <cofactor evidence="1 10">
        <name>FAD</name>
        <dbReference type="ChEBI" id="CHEBI:57692"/>
    </cofactor>
</comment>
<dbReference type="InterPro" id="IPR002218">
    <property type="entry name" value="MnmG-rel"/>
</dbReference>
<keyword evidence="4 10" id="KW-0285">Flavoprotein</keyword>
<gene>
    <name evidence="10" type="primary">trmFO</name>
    <name evidence="12" type="ORF">ENG67_00415</name>
</gene>
<dbReference type="Proteomes" id="UP000885931">
    <property type="component" value="Unassembled WGS sequence"/>
</dbReference>
<keyword evidence="2 10" id="KW-0963">Cytoplasm</keyword>
<dbReference type="InterPro" id="IPR036188">
    <property type="entry name" value="FAD/NAD-bd_sf"/>
</dbReference>
<protein>
    <recommendedName>
        <fullName evidence="10">Methylenetetrahydrofolate--tRNA-(uracil-5-)-methyltransferase TrmFO</fullName>
        <ecNumber evidence="10">2.1.1.74</ecNumber>
    </recommendedName>
    <alternativeName>
        <fullName evidence="10">Folate-dependent tRNA (uracil-5-)-methyltransferase</fullName>
    </alternativeName>
    <alternativeName>
        <fullName evidence="10">Folate-dependent tRNA(M-5-U54)-methyltransferase</fullName>
    </alternativeName>
</protein>
<dbReference type="Gene3D" id="3.50.50.60">
    <property type="entry name" value="FAD/NAD(P)-binding domain"/>
    <property type="match status" value="2"/>
</dbReference>
<dbReference type="PANTHER" id="PTHR11806">
    <property type="entry name" value="GLUCOSE INHIBITED DIVISION PROTEIN A"/>
    <property type="match status" value="1"/>
</dbReference>
<dbReference type="GO" id="GO:0002098">
    <property type="term" value="P:tRNA wobble uridine modification"/>
    <property type="evidence" value="ECO:0007669"/>
    <property type="project" value="TreeGrafter"/>
</dbReference>
<dbReference type="GO" id="GO:0050660">
    <property type="term" value="F:flavin adenine dinucleotide binding"/>
    <property type="evidence" value="ECO:0007669"/>
    <property type="project" value="UniProtKB-UniRule"/>
</dbReference>
<dbReference type="SUPFAM" id="SSF51905">
    <property type="entry name" value="FAD/NAD(P)-binding domain"/>
    <property type="match status" value="1"/>
</dbReference>
<dbReference type="Pfam" id="PF01134">
    <property type="entry name" value="GIDA"/>
    <property type="match status" value="1"/>
</dbReference>
<dbReference type="NCBIfam" id="NF003739">
    <property type="entry name" value="PRK05335.1"/>
    <property type="match status" value="1"/>
</dbReference>
<keyword evidence="3 10" id="KW-0489">Methyltransferase</keyword>
<evidence type="ECO:0000256" key="1">
    <source>
        <dbReference type="ARBA" id="ARBA00001974"/>
    </source>
</evidence>
<comment type="subcellular location">
    <subcellularLocation>
        <location evidence="10">Cytoplasm</location>
    </subcellularLocation>
</comment>
<dbReference type="GO" id="GO:0030488">
    <property type="term" value="P:tRNA methylation"/>
    <property type="evidence" value="ECO:0007669"/>
    <property type="project" value="TreeGrafter"/>
</dbReference>
<dbReference type="InterPro" id="IPR004417">
    <property type="entry name" value="TrmFO"/>
</dbReference>
<proteinExistence type="inferred from homology"/>
<evidence type="ECO:0000256" key="3">
    <source>
        <dbReference type="ARBA" id="ARBA00022603"/>
    </source>
</evidence>
<evidence type="ECO:0000256" key="5">
    <source>
        <dbReference type="ARBA" id="ARBA00022679"/>
    </source>
</evidence>
<organism evidence="12">
    <name type="scientific">candidate division WOR-3 bacterium</name>
    <dbReference type="NCBI Taxonomy" id="2052148"/>
    <lineage>
        <taxon>Bacteria</taxon>
        <taxon>Bacteria division WOR-3</taxon>
    </lineage>
</organism>
<feature type="binding site" evidence="10">
    <location>
        <begin position="8"/>
        <end position="13"/>
    </location>
    <ligand>
        <name>FAD</name>
        <dbReference type="ChEBI" id="CHEBI:57692"/>
    </ligand>
</feature>
<dbReference type="InterPro" id="IPR040131">
    <property type="entry name" value="MnmG_N"/>
</dbReference>
<evidence type="ECO:0000256" key="6">
    <source>
        <dbReference type="ARBA" id="ARBA00022694"/>
    </source>
</evidence>
<dbReference type="GO" id="GO:0047151">
    <property type="term" value="F:tRNA (uracil(54)-C5)-methyltransferase activity, 5,10-methylenetetrahydrofolate-dependent"/>
    <property type="evidence" value="ECO:0007669"/>
    <property type="project" value="UniProtKB-UniRule"/>
</dbReference>
<comment type="catalytic activity">
    <reaction evidence="10">
        <text>uridine(54) in tRNA + (6R)-5,10-methylene-5,6,7,8-tetrahydrofolate + NADPH + H(+) = 5-methyluridine(54) in tRNA + (6S)-5,6,7,8-tetrahydrofolate + NADP(+)</text>
        <dbReference type="Rhea" id="RHEA:62372"/>
        <dbReference type="Rhea" id="RHEA-COMP:10167"/>
        <dbReference type="Rhea" id="RHEA-COMP:10193"/>
        <dbReference type="ChEBI" id="CHEBI:15378"/>
        <dbReference type="ChEBI" id="CHEBI:15636"/>
        <dbReference type="ChEBI" id="CHEBI:57453"/>
        <dbReference type="ChEBI" id="CHEBI:57783"/>
        <dbReference type="ChEBI" id="CHEBI:58349"/>
        <dbReference type="ChEBI" id="CHEBI:65315"/>
        <dbReference type="ChEBI" id="CHEBI:74447"/>
        <dbReference type="EC" id="2.1.1.74"/>
    </reaction>
</comment>
<evidence type="ECO:0000256" key="2">
    <source>
        <dbReference type="ARBA" id="ARBA00022490"/>
    </source>
</evidence>
<dbReference type="EMBL" id="DRBW01000017">
    <property type="protein sequence ID" value="HDM89655.1"/>
    <property type="molecule type" value="Genomic_DNA"/>
</dbReference>
<accession>A0A7C0X9T2</accession>
<comment type="similarity">
    <text evidence="10">Belongs to the MnmG family. TrmFO subfamily.</text>
</comment>
<keyword evidence="6 10" id="KW-0819">tRNA processing</keyword>
<dbReference type="AlphaFoldDB" id="A0A7C0X9T2"/>
<evidence type="ECO:0000256" key="4">
    <source>
        <dbReference type="ARBA" id="ARBA00022630"/>
    </source>
</evidence>
<sequence>MDEIIVIGGGLAGSEAAWQIARRGGKVVLYEMRPTKGTPAHKTGNLAELVCSNSLKSKDLFNAHGLLKEELRRMGSLIIEAAEEAALPGGKALVVDREIFSRYITEKIENHPRIRVIRKEIRKIPQNGVVILATGPLTSGFLASNLQRLTGEENLAFYDAISPIVDASTLDYTKLYFKDRHGWDDDSYLNAPLDEETYYRFWQALVKAEVYAGHEFDKIPYFEGCLPIEVMAARGVDTLRFGPLRPIGLPDPKTGREPFAVVQLRPENRERTAYSLVGFQTKLRIKEQIRIFRMIPGLEKADFLRYGAVHRNTFLNAPKLLNRTLQLRKFPQLLIAGQLAGTEGYVEAAMGGLVAGINALRISRGLEPLEFPAETMTGALLKYLETADPRYFQPMNANFGLFEDAPKMKKMEKRRYLASRALEVLERWIKEAL</sequence>
<keyword evidence="8 10" id="KW-0521">NADP</keyword>
<comment type="catalytic activity">
    <reaction evidence="10">
        <text>uridine(54) in tRNA + (6R)-5,10-methylene-5,6,7,8-tetrahydrofolate + NADH + H(+) = 5-methyluridine(54) in tRNA + (6S)-5,6,7,8-tetrahydrofolate + NAD(+)</text>
        <dbReference type="Rhea" id="RHEA:16873"/>
        <dbReference type="Rhea" id="RHEA-COMP:10167"/>
        <dbReference type="Rhea" id="RHEA-COMP:10193"/>
        <dbReference type="ChEBI" id="CHEBI:15378"/>
        <dbReference type="ChEBI" id="CHEBI:15636"/>
        <dbReference type="ChEBI" id="CHEBI:57453"/>
        <dbReference type="ChEBI" id="CHEBI:57540"/>
        <dbReference type="ChEBI" id="CHEBI:57945"/>
        <dbReference type="ChEBI" id="CHEBI:65315"/>
        <dbReference type="ChEBI" id="CHEBI:74447"/>
        <dbReference type="EC" id="2.1.1.74"/>
    </reaction>
</comment>
<evidence type="ECO:0000313" key="12">
    <source>
        <dbReference type="EMBL" id="HDM89655.1"/>
    </source>
</evidence>
<evidence type="ECO:0000256" key="7">
    <source>
        <dbReference type="ARBA" id="ARBA00022827"/>
    </source>
</evidence>
<comment type="function">
    <text evidence="10">Catalyzes the folate-dependent formation of 5-methyl-uridine at position 54 (M-5-U54) in all tRNAs.</text>
</comment>